<proteinExistence type="predicted"/>
<evidence type="ECO:0000259" key="1">
    <source>
        <dbReference type="Pfam" id="PF13460"/>
    </source>
</evidence>
<evidence type="ECO:0000313" key="3">
    <source>
        <dbReference type="Proteomes" id="UP000748752"/>
    </source>
</evidence>
<dbReference type="RefSeq" id="WP_200242893.1">
    <property type="nucleotide sequence ID" value="NZ_NRRV01000110.1"/>
</dbReference>
<dbReference type="Pfam" id="PF13460">
    <property type="entry name" value="NAD_binding_10"/>
    <property type="match status" value="1"/>
</dbReference>
<dbReference type="SUPFAM" id="SSF51735">
    <property type="entry name" value="NAD(P)-binding Rossmann-fold domains"/>
    <property type="match status" value="1"/>
</dbReference>
<dbReference type="Gene3D" id="3.40.50.720">
    <property type="entry name" value="NAD(P)-binding Rossmann-like Domain"/>
    <property type="match status" value="1"/>
</dbReference>
<dbReference type="PANTHER" id="PTHR43355">
    <property type="entry name" value="FLAVIN REDUCTASE (NADPH)"/>
    <property type="match status" value="1"/>
</dbReference>
<protein>
    <recommendedName>
        <fullName evidence="1">NAD(P)-binding domain-containing protein</fullName>
    </recommendedName>
</protein>
<dbReference type="InterPro" id="IPR036291">
    <property type="entry name" value="NAD(P)-bd_dom_sf"/>
</dbReference>
<dbReference type="EMBL" id="NRRV01000110">
    <property type="protein sequence ID" value="MBK1633718.1"/>
    <property type="molecule type" value="Genomic_DNA"/>
</dbReference>
<reference evidence="2 3" key="1">
    <citation type="journal article" date="2020" name="Microorganisms">
        <title>Osmotic Adaptation and Compatible Solute Biosynthesis of Phototrophic Bacteria as Revealed from Genome Analyses.</title>
        <authorList>
            <person name="Imhoff J.F."/>
            <person name="Rahn T."/>
            <person name="Kunzel S."/>
            <person name="Keller A."/>
            <person name="Neulinger S.C."/>
        </authorList>
    </citation>
    <scope>NUCLEOTIDE SEQUENCE [LARGE SCALE GENOMIC DNA]</scope>
    <source>
        <strain evidence="2 3">DSM 6210</strain>
    </source>
</reference>
<sequence>MKLAIIGAAGKTGTALVHEALVRGHQVNALCRLASADKLAGFADGPGFTLITASSVTDAGALQRALAGADAALVILIAVHDLKATALVAALADASAITGCRRVVFTAGEITAIPASGERQTLRQRGMLALFAPLMALTPYSLRDMRDASGQIQQLDWEWTIIRAPTLIDAAPAGYRLGALDAVSGADRLPRADYAACLIDAVAEPGHHRRLLTVLPAHANDPARPG</sequence>
<organism evidence="2 3">
    <name type="scientific">Thiohalocapsa halophila</name>
    <dbReference type="NCBI Taxonomy" id="69359"/>
    <lineage>
        <taxon>Bacteria</taxon>
        <taxon>Pseudomonadati</taxon>
        <taxon>Pseudomonadota</taxon>
        <taxon>Gammaproteobacteria</taxon>
        <taxon>Chromatiales</taxon>
        <taxon>Chromatiaceae</taxon>
        <taxon>Thiohalocapsa</taxon>
    </lineage>
</organism>
<name>A0ABS1CPV4_9GAMM</name>
<comment type="caution">
    <text evidence="2">The sequence shown here is derived from an EMBL/GenBank/DDBJ whole genome shotgun (WGS) entry which is preliminary data.</text>
</comment>
<accession>A0ABS1CPV4</accession>
<dbReference type="InterPro" id="IPR016040">
    <property type="entry name" value="NAD(P)-bd_dom"/>
</dbReference>
<dbReference type="PANTHER" id="PTHR43355:SF2">
    <property type="entry name" value="FLAVIN REDUCTASE (NADPH)"/>
    <property type="match status" value="1"/>
</dbReference>
<keyword evidence="3" id="KW-1185">Reference proteome</keyword>
<dbReference type="Proteomes" id="UP000748752">
    <property type="component" value="Unassembled WGS sequence"/>
</dbReference>
<gene>
    <name evidence="2" type="ORF">CKO31_23840</name>
</gene>
<feature type="domain" description="NAD(P)-binding" evidence="1">
    <location>
        <begin position="7"/>
        <end position="205"/>
    </location>
</feature>
<dbReference type="InterPro" id="IPR051606">
    <property type="entry name" value="Polyketide_Oxido-like"/>
</dbReference>
<evidence type="ECO:0000313" key="2">
    <source>
        <dbReference type="EMBL" id="MBK1633718.1"/>
    </source>
</evidence>